<dbReference type="PANTHER" id="PTHR37299">
    <property type="entry name" value="TRANSCRIPTIONAL REGULATOR-RELATED"/>
    <property type="match status" value="1"/>
</dbReference>
<comment type="caution">
    <text evidence="4">The sequence shown here is derived from an EMBL/GenBank/DDBJ whole genome shotgun (WGS) entry which is preliminary data.</text>
</comment>
<dbReference type="SMART" id="SM00448">
    <property type="entry name" value="REC"/>
    <property type="match status" value="1"/>
</dbReference>
<protein>
    <submittedName>
        <fullName evidence="4">DNA-binding response regulator</fullName>
    </submittedName>
</protein>
<name>A0ABQ1FBU2_9SPHN</name>
<organism evidence="4 5">
    <name type="scientific">Blastomonas marina</name>
    <dbReference type="NCBI Taxonomy" id="1867408"/>
    <lineage>
        <taxon>Bacteria</taxon>
        <taxon>Pseudomonadati</taxon>
        <taxon>Pseudomonadota</taxon>
        <taxon>Alphaproteobacteria</taxon>
        <taxon>Sphingomonadales</taxon>
        <taxon>Sphingomonadaceae</taxon>
        <taxon>Blastomonas</taxon>
    </lineage>
</organism>
<sequence>MTLRLLIVDDEALAVDRLRELLGAIEDVEIVGTASNARDAGAAIASLRPDLVLLDIQMPGGSGMSLASDLPQDERPEIVFVTAFENFAPDAFAVDAADYLLKPVRFDRLRQAIIRARRRIDLVAAAARGEALTGEPDTFVREIWVAVREGQARLDVDQIEWIEAAKDYVLLHTATRSYLHRISMNALETALDPKALMRVHRSAFVRPSLVERIERPGKGSVNLVLRDGVVVQVGPSYVKEVLKVFGRAA</sequence>
<evidence type="ECO:0000256" key="1">
    <source>
        <dbReference type="PROSITE-ProRule" id="PRU00169"/>
    </source>
</evidence>
<dbReference type="Proteomes" id="UP000603317">
    <property type="component" value="Unassembled WGS sequence"/>
</dbReference>
<feature type="modified residue" description="4-aspartylphosphate" evidence="1">
    <location>
        <position position="55"/>
    </location>
</feature>
<dbReference type="InterPro" id="IPR007492">
    <property type="entry name" value="LytTR_DNA-bd_dom"/>
</dbReference>
<dbReference type="PANTHER" id="PTHR37299:SF1">
    <property type="entry name" value="STAGE 0 SPORULATION PROTEIN A HOMOLOG"/>
    <property type="match status" value="1"/>
</dbReference>
<evidence type="ECO:0000259" key="3">
    <source>
        <dbReference type="PROSITE" id="PS50930"/>
    </source>
</evidence>
<dbReference type="SMART" id="SM00850">
    <property type="entry name" value="LytTR"/>
    <property type="match status" value="1"/>
</dbReference>
<reference evidence="5" key="1">
    <citation type="journal article" date="2019" name="Int. J. Syst. Evol. Microbiol.">
        <title>The Global Catalogue of Microorganisms (GCM) 10K type strain sequencing project: providing services to taxonomists for standard genome sequencing and annotation.</title>
        <authorList>
            <consortium name="The Broad Institute Genomics Platform"/>
            <consortium name="The Broad Institute Genome Sequencing Center for Infectious Disease"/>
            <person name="Wu L."/>
            <person name="Ma J."/>
        </authorList>
    </citation>
    <scope>NUCLEOTIDE SEQUENCE [LARGE SCALE GENOMIC DNA]</scope>
    <source>
        <strain evidence="5">CGMCC 1.15297</strain>
    </source>
</reference>
<dbReference type="RefSeq" id="WP_229658118.1">
    <property type="nucleotide sequence ID" value="NZ_BMID01000001.1"/>
</dbReference>
<dbReference type="PROSITE" id="PS50110">
    <property type="entry name" value="RESPONSE_REGULATORY"/>
    <property type="match status" value="1"/>
</dbReference>
<evidence type="ECO:0000313" key="5">
    <source>
        <dbReference type="Proteomes" id="UP000603317"/>
    </source>
</evidence>
<keyword evidence="1" id="KW-0597">Phosphoprotein</keyword>
<dbReference type="InterPro" id="IPR001789">
    <property type="entry name" value="Sig_transdc_resp-reg_receiver"/>
</dbReference>
<dbReference type="Gene3D" id="2.40.50.1020">
    <property type="entry name" value="LytTr DNA-binding domain"/>
    <property type="match status" value="1"/>
</dbReference>
<dbReference type="InterPro" id="IPR046947">
    <property type="entry name" value="LytR-like"/>
</dbReference>
<dbReference type="InterPro" id="IPR011006">
    <property type="entry name" value="CheY-like_superfamily"/>
</dbReference>
<dbReference type="Pfam" id="PF04397">
    <property type="entry name" value="LytTR"/>
    <property type="match status" value="1"/>
</dbReference>
<dbReference type="PROSITE" id="PS50930">
    <property type="entry name" value="HTH_LYTTR"/>
    <property type="match status" value="1"/>
</dbReference>
<proteinExistence type="predicted"/>
<feature type="domain" description="Response regulatory" evidence="2">
    <location>
        <begin position="4"/>
        <end position="117"/>
    </location>
</feature>
<feature type="domain" description="HTH LytTR-type" evidence="3">
    <location>
        <begin position="143"/>
        <end position="247"/>
    </location>
</feature>
<dbReference type="EMBL" id="BMID01000001">
    <property type="protein sequence ID" value="GGA05399.1"/>
    <property type="molecule type" value="Genomic_DNA"/>
</dbReference>
<evidence type="ECO:0000259" key="2">
    <source>
        <dbReference type="PROSITE" id="PS50110"/>
    </source>
</evidence>
<evidence type="ECO:0000313" key="4">
    <source>
        <dbReference type="EMBL" id="GGA05399.1"/>
    </source>
</evidence>
<keyword evidence="5" id="KW-1185">Reference proteome</keyword>
<accession>A0ABQ1FBU2</accession>
<dbReference type="GO" id="GO:0003677">
    <property type="term" value="F:DNA binding"/>
    <property type="evidence" value="ECO:0007669"/>
    <property type="project" value="UniProtKB-KW"/>
</dbReference>
<dbReference type="SUPFAM" id="SSF52172">
    <property type="entry name" value="CheY-like"/>
    <property type="match status" value="1"/>
</dbReference>
<dbReference type="Pfam" id="PF00072">
    <property type="entry name" value="Response_reg"/>
    <property type="match status" value="1"/>
</dbReference>
<gene>
    <name evidence="4" type="ORF">GCM10010923_13980</name>
</gene>
<dbReference type="Gene3D" id="3.40.50.2300">
    <property type="match status" value="1"/>
</dbReference>
<keyword evidence="4" id="KW-0238">DNA-binding</keyword>